<accession>A0A7T8BCK7</accession>
<dbReference type="InterPro" id="IPR036079">
    <property type="entry name" value="ATPase_csu/dsu_sf"/>
</dbReference>
<reference evidence="4" key="1">
    <citation type="submission" date="2021-01" db="EMBL/GenBank/DDBJ databases">
        <title>Description of Breznakiella homolactica.</title>
        <authorList>
            <person name="Song Y."/>
            <person name="Brune A."/>
        </authorList>
    </citation>
    <scope>NUCLEOTIDE SEQUENCE</scope>
    <source>
        <strain evidence="4">RmG30</strain>
    </source>
</reference>
<dbReference type="RefSeq" id="WP_215628534.1">
    <property type="nucleotide sequence ID" value="NZ_CP067089.2"/>
</dbReference>
<dbReference type="Gene3D" id="1.20.1690.10">
    <property type="entry name" value="V-type ATP synthase subunit C domain"/>
    <property type="match status" value="2"/>
</dbReference>
<evidence type="ECO:0000256" key="2">
    <source>
        <dbReference type="ARBA" id="ARBA00022448"/>
    </source>
</evidence>
<dbReference type="SUPFAM" id="SSF103486">
    <property type="entry name" value="V-type ATP synthase subunit C"/>
    <property type="match status" value="1"/>
</dbReference>
<keyword evidence="2" id="KW-0813">Transport</keyword>
<organism evidence="4 5">
    <name type="scientific">Breznakiella homolactica</name>
    <dbReference type="NCBI Taxonomy" id="2798577"/>
    <lineage>
        <taxon>Bacteria</taxon>
        <taxon>Pseudomonadati</taxon>
        <taxon>Spirochaetota</taxon>
        <taxon>Spirochaetia</taxon>
        <taxon>Spirochaetales</taxon>
        <taxon>Breznakiellaceae</taxon>
        <taxon>Breznakiella</taxon>
    </lineage>
</organism>
<gene>
    <name evidence="4" type="ORF">JFL75_10050</name>
</gene>
<dbReference type="Gene3D" id="1.10.132.50">
    <property type="entry name" value="ATP synthase (C/AC39) subunit, domain 3"/>
    <property type="match status" value="1"/>
</dbReference>
<evidence type="ECO:0000313" key="5">
    <source>
        <dbReference type="Proteomes" id="UP000595917"/>
    </source>
</evidence>
<proteinExistence type="inferred from homology"/>
<evidence type="ECO:0000256" key="3">
    <source>
        <dbReference type="ARBA" id="ARBA00023065"/>
    </source>
</evidence>
<comment type="similarity">
    <text evidence="1">Belongs to the V-ATPase V0D/AC39 subunit family.</text>
</comment>
<dbReference type="AlphaFoldDB" id="A0A7T8BCK7"/>
<evidence type="ECO:0000313" key="4">
    <source>
        <dbReference type="EMBL" id="QQO11225.1"/>
    </source>
</evidence>
<dbReference type="Proteomes" id="UP000595917">
    <property type="component" value="Chromosome"/>
</dbReference>
<dbReference type="KEGG" id="bhc:JFL75_10050"/>
<keyword evidence="5" id="KW-1185">Reference proteome</keyword>
<evidence type="ECO:0000256" key="1">
    <source>
        <dbReference type="ARBA" id="ARBA00006709"/>
    </source>
</evidence>
<dbReference type="GO" id="GO:0046961">
    <property type="term" value="F:proton-transporting ATPase activity, rotational mechanism"/>
    <property type="evidence" value="ECO:0007669"/>
    <property type="project" value="InterPro"/>
</dbReference>
<sequence length="340" mass="38366">MPGSGERAYAYAKACGIIGKSFIGSRVSRLNSVSRLSELDRLIFPDSSKDLPERELLPDLEHRIINRSSDQIVAIVSSFPKPPELLARLIRSYEYADLKAVLISLSTGEPAAPELTDIGRFRTIHFGSYPDLQLMLKGTEFEWIAKETQGNPDEAGNILIQMRLDQQYYTLLWASLMKTRKKDREAAEKILSEEISLRNVVWALRLRTYYGMSGDDIKKWLVAIKPGKGRRTLADDAAASLTKALDSHSDWLGWKRAAFLNPEQPGENWKADPRYVQNAAAAYLYGLARSYFRRRPFSLDAVSCFIKLKQFEEDLLTSVAEGLSLGISPRDVISMLEMKP</sequence>
<name>A0A7T8BCK7_9SPIR</name>
<dbReference type="InterPro" id="IPR035067">
    <property type="entry name" value="V-type_ATPase_csu/dsu"/>
</dbReference>
<dbReference type="InterPro" id="IPR044911">
    <property type="entry name" value="V-type_ATPase_csu/dsu_dom_3"/>
</dbReference>
<dbReference type="InterPro" id="IPR002843">
    <property type="entry name" value="ATPase_V0-cplx_csu/dsu"/>
</dbReference>
<keyword evidence="3" id="KW-0406">Ion transport</keyword>
<protein>
    <submittedName>
        <fullName evidence="4">V-type ATPase subunit</fullName>
    </submittedName>
</protein>
<dbReference type="Pfam" id="PF01992">
    <property type="entry name" value="vATP-synt_AC39"/>
    <property type="match status" value="1"/>
</dbReference>
<dbReference type="EMBL" id="CP067089">
    <property type="protein sequence ID" value="QQO11225.1"/>
    <property type="molecule type" value="Genomic_DNA"/>
</dbReference>